<accession>C3YMA8</accession>
<dbReference type="GO" id="GO:0005506">
    <property type="term" value="F:iron ion binding"/>
    <property type="evidence" value="ECO:0007669"/>
    <property type="project" value="InterPro"/>
</dbReference>
<evidence type="ECO:0000256" key="4">
    <source>
        <dbReference type="PROSITE-ProRule" id="PRU00152"/>
    </source>
</evidence>
<dbReference type="Gene3D" id="1.10.630.10">
    <property type="entry name" value="Cytochrome P450"/>
    <property type="match status" value="1"/>
</dbReference>
<evidence type="ECO:0000259" key="5">
    <source>
        <dbReference type="PROSITE" id="PS50095"/>
    </source>
</evidence>
<feature type="domain" description="PLAT" evidence="5">
    <location>
        <begin position="586"/>
        <end position="706"/>
    </location>
</feature>
<evidence type="ECO:0000256" key="3">
    <source>
        <dbReference type="ARBA" id="ARBA00022679"/>
    </source>
</evidence>
<dbReference type="SUPFAM" id="SSF49723">
    <property type="entry name" value="Lipase/lipooxygenase domain (PLAT/LH2 domain)"/>
    <property type="match status" value="1"/>
</dbReference>
<dbReference type="InterPro" id="IPR029063">
    <property type="entry name" value="SAM-dependent_MTases_sf"/>
</dbReference>
<dbReference type="GO" id="GO:0004497">
    <property type="term" value="F:monooxygenase activity"/>
    <property type="evidence" value="ECO:0007669"/>
    <property type="project" value="InterPro"/>
</dbReference>
<dbReference type="InterPro" id="IPR019257">
    <property type="entry name" value="MeTrfase_dom"/>
</dbReference>
<dbReference type="Pfam" id="PF10017">
    <property type="entry name" value="Methyltransf_33"/>
    <property type="match status" value="1"/>
</dbReference>
<dbReference type="InParanoid" id="C3YMA8"/>
<dbReference type="InterPro" id="IPR036396">
    <property type="entry name" value="Cyt_P450_sf"/>
</dbReference>
<dbReference type="Pfam" id="PF01477">
    <property type="entry name" value="PLAT"/>
    <property type="match status" value="1"/>
</dbReference>
<dbReference type="Gene3D" id="3.40.50.150">
    <property type="entry name" value="Vaccinia Virus protein VP39"/>
    <property type="match status" value="1"/>
</dbReference>
<gene>
    <name evidence="6" type="ORF">BRAFLDRAFT_72948</name>
</gene>
<dbReference type="AlphaFoldDB" id="C3YMA8"/>
<keyword evidence="3" id="KW-0808">Transferase</keyword>
<name>C3YMA8_BRAFL</name>
<evidence type="ECO:0000256" key="1">
    <source>
        <dbReference type="ARBA" id="ARBA00010617"/>
    </source>
</evidence>
<proteinExistence type="inferred from homology"/>
<comment type="similarity">
    <text evidence="1">Belongs to the cytochrome P450 family.</text>
</comment>
<evidence type="ECO:0000256" key="2">
    <source>
        <dbReference type="ARBA" id="ARBA00022603"/>
    </source>
</evidence>
<dbReference type="GO" id="GO:0008168">
    <property type="term" value="F:methyltransferase activity"/>
    <property type="evidence" value="ECO:0007669"/>
    <property type="project" value="UniProtKB-KW"/>
</dbReference>
<dbReference type="InterPro" id="IPR036392">
    <property type="entry name" value="PLAT/LH2_dom_sf"/>
</dbReference>
<keyword evidence="2" id="KW-0489">Methyltransferase</keyword>
<dbReference type="SUPFAM" id="SSF48264">
    <property type="entry name" value="Cytochrome P450"/>
    <property type="match status" value="1"/>
</dbReference>
<dbReference type="PANTHER" id="PTHR43397">
    <property type="entry name" value="ERGOTHIONEINE BIOSYNTHESIS PROTEIN 1"/>
    <property type="match status" value="1"/>
</dbReference>
<dbReference type="Gene3D" id="2.40.180.10">
    <property type="entry name" value="Catalase core domain"/>
    <property type="match status" value="1"/>
</dbReference>
<organism>
    <name type="scientific">Branchiostoma floridae</name>
    <name type="common">Florida lancelet</name>
    <name type="synonym">Amphioxus</name>
    <dbReference type="NCBI Taxonomy" id="7739"/>
    <lineage>
        <taxon>Eukaryota</taxon>
        <taxon>Metazoa</taxon>
        <taxon>Chordata</taxon>
        <taxon>Cephalochordata</taxon>
        <taxon>Leptocardii</taxon>
        <taxon>Amphioxiformes</taxon>
        <taxon>Branchiostomatidae</taxon>
        <taxon>Branchiostoma</taxon>
    </lineage>
</organism>
<dbReference type="eggNOG" id="ENOG502QQNS">
    <property type="taxonomic scope" value="Eukaryota"/>
</dbReference>
<evidence type="ECO:0000313" key="6">
    <source>
        <dbReference type="EMBL" id="EEN58702.1"/>
    </source>
</evidence>
<dbReference type="InterPro" id="IPR001128">
    <property type="entry name" value="Cyt_P450"/>
</dbReference>
<dbReference type="Pfam" id="PF00067">
    <property type="entry name" value="p450"/>
    <property type="match status" value="1"/>
</dbReference>
<dbReference type="EMBL" id="GG666529">
    <property type="protein sequence ID" value="EEN58702.1"/>
    <property type="molecule type" value="Genomic_DNA"/>
</dbReference>
<dbReference type="InterPro" id="IPR001024">
    <property type="entry name" value="PLAT/LH2_dom"/>
</dbReference>
<dbReference type="GO" id="GO:0016705">
    <property type="term" value="F:oxidoreductase activity, acting on paired donors, with incorporation or reduction of molecular oxygen"/>
    <property type="evidence" value="ECO:0007669"/>
    <property type="project" value="InterPro"/>
</dbReference>
<protein>
    <recommendedName>
        <fullName evidence="5">PLAT domain-containing protein</fullName>
    </recommendedName>
</protein>
<dbReference type="PROSITE" id="PS50095">
    <property type="entry name" value="PLAT"/>
    <property type="match status" value="1"/>
</dbReference>
<dbReference type="InterPro" id="IPR051128">
    <property type="entry name" value="EgtD_Methyltrsf_superfamily"/>
</dbReference>
<dbReference type="CDD" id="cd00113">
    <property type="entry name" value="PLAT"/>
    <property type="match status" value="1"/>
</dbReference>
<dbReference type="GO" id="GO:0032259">
    <property type="term" value="P:methylation"/>
    <property type="evidence" value="ECO:0007669"/>
    <property type="project" value="UniProtKB-KW"/>
</dbReference>
<sequence>MGAGSVVGFDLTSCNIALDLIPVVEGLISKRKRNPFWYVWDDKGSEIFEKIATTSATYTLWKREFTLLQRKCNEIASKTTSPTILVELGSGASSKTRLIIEAMLKQHGSLTFVPVDIAKGRIIMGNALGYLKWLKSNNQAFAPDRHEDFVETNIGFPCRVVTGNKAVQSVFDVDLFRKEEFYFGPIEVRKDFTEGVCPSITSNGKIHERNKALMMDIIAEAYKEIPTSTANAVLSNIARWGRRPVDFESKLFAVSAGALLPTIFGKTTHFNAEEIELYISGSTELRPDILAALLEGKDLAEGRPAMAYVLEKMKTSERYHQLIDLGKSHGFGEKETTGQLLFSIMFNGVGGMAVNLVPSFAHLDTISAEDREELREEALAALKKHGGLTREALAEMPKIESFVLEVLRACPAPDFWSTIATRPTTVKYSTESGPQEVEIKEGERVYASSYWALRDPAVFDKPDNFMWRRFLGPEDKARREHHVTFHGRLIDTPATNNHMCPGKDVGLSVIKGSIALLNTFFGWELEEPPVWTGTKAARLGQPDNEVNINTFWLQHPNDLKAVFPSYFDDIIDGLNKNPEDSDVAGIDVLVKTKTGKYRGSGTNSNVYIRLYDDKGHQSRELKLDVWWKNDFERGQKGQYKLKDVKVAAPIVKIELFRDGCHPDDDWYCESVSVQLNPDKKGPTYDFPVNRWIRQNDHVWLSAGGCEPTKDDMKPKDG</sequence>
<reference evidence="6" key="1">
    <citation type="journal article" date="2008" name="Nature">
        <title>The amphioxus genome and the evolution of the chordate karyotype.</title>
        <authorList>
            <consortium name="US DOE Joint Genome Institute (JGI-PGF)"/>
            <person name="Putnam N.H."/>
            <person name="Butts T."/>
            <person name="Ferrier D.E.K."/>
            <person name="Furlong R.F."/>
            <person name="Hellsten U."/>
            <person name="Kawashima T."/>
            <person name="Robinson-Rechavi M."/>
            <person name="Shoguchi E."/>
            <person name="Terry A."/>
            <person name="Yu J.-K."/>
            <person name="Benito-Gutierrez E.L."/>
            <person name="Dubchak I."/>
            <person name="Garcia-Fernandez J."/>
            <person name="Gibson-Brown J.J."/>
            <person name="Grigoriev I.V."/>
            <person name="Horton A.C."/>
            <person name="de Jong P.J."/>
            <person name="Jurka J."/>
            <person name="Kapitonov V.V."/>
            <person name="Kohara Y."/>
            <person name="Kuroki Y."/>
            <person name="Lindquist E."/>
            <person name="Lucas S."/>
            <person name="Osoegawa K."/>
            <person name="Pennacchio L.A."/>
            <person name="Salamov A.A."/>
            <person name="Satou Y."/>
            <person name="Sauka-Spengler T."/>
            <person name="Schmutz J."/>
            <person name="Shin-I T."/>
            <person name="Toyoda A."/>
            <person name="Bronner-Fraser M."/>
            <person name="Fujiyama A."/>
            <person name="Holland L.Z."/>
            <person name="Holland P.W.H."/>
            <person name="Satoh N."/>
            <person name="Rokhsar D.S."/>
        </authorList>
    </citation>
    <scope>NUCLEOTIDE SEQUENCE [LARGE SCALE GENOMIC DNA]</scope>
    <source>
        <strain evidence="6">S238N-H82</strain>
        <tissue evidence="6">Testes</tissue>
    </source>
</reference>
<dbReference type="GO" id="GO:0020037">
    <property type="term" value="F:heme binding"/>
    <property type="evidence" value="ECO:0007669"/>
    <property type="project" value="InterPro"/>
</dbReference>
<dbReference type="SMART" id="SM00308">
    <property type="entry name" value="LH2"/>
    <property type="match status" value="1"/>
</dbReference>
<dbReference type="PANTHER" id="PTHR43397:SF1">
    <property type="entry name" value="ERGOTHIONEINE BIOSYNTHESIS PROTEIN 1"/>
    <property type="match status" value="1"/>
</dbReference>
<comment type="caution">
    <text evidence="4">Lacks conserved residue(s) required for the propagation of feature annotation.</text>
</comment>